<keyword evidence="9" id="KW-0998">Cell outer membrane</keyword>
<evidence type="ECO:0000259" key="13">
    <source>
        <dbReference type="Pfam" id="PF03958"/>
    </source>
</evidence>
<dbReference type="Pfam" id="PF03958">
    <property type="entry name" value="Secretin_N"/>
    <property type="match status" value="1"/>
</dbReference>
<sequence length="748" mass="79864">MHDTPDTSPSGTRVPAGRRAGAPRWRELRRHAAWVVAIVLIAGCASSAPTIGPSRTGLEVEKPSKPAPESEQLVVGSSTPTVAQPGVTDIEIYEGTGVFIDEEAARKPPEPVAEDGEIVLNFEGESIQSVVHTILGEVLQETFVIGPGVSGEVTFSTSKPVSRDQLMPILELLLQWNGATLVYTEGRYHVLPVAEAIPGHLAPQIGGLQSAKGYEVRGVPLRYIAAVEMEKILQPYVRDGAIVQVDQFRSMIFLAGTPEELRNYLRTVEIFDVDWLEGMSVGIYPLRTVDVEAIIGELEGVFGTEGDTPLAGMFRFIPLERLGSVMVITYQQEYLHKAEEWIRILDRGAAGAGKQLYVYRVKNLEAPILAGYLTEIFGGEGGARNAQTDSGGTLAPGLEPVQVGSVSDFNESRLGSGSQTQAGGESGGGSVLSLGEGDIRITAVTETNSLLIQSTQSQYNSILAAIERIDIEPLQVLIESQVLNVELTEDLQFGVAWFLTNNPDLIPAGAGNPFGRYIDSISFGGGANNFLTEISRPINDGTSFVQATISALDAVTDVRSLAAPSLLVRNNATAAITVGTQVPVQSSSISTGTNNVVSSAQYVSTGTTLTVTPRINPGGLVYMDISQDVSRAGARDPDISLSGNPPINNQTVTSQVAVQSGQTVFLGGLISEQDSRGRSGVPFLNRVPIIGPLFGTRNKNTSRSETLVMITPTVIETSVDLERISSDLEKEFSRVPPLKISTLVEDKE</sequence>
<evidence type="ECO:0000256" key="1">
    <source>
        <dbReference type="ARBA" id="ARBA00004442"/>
    </source>
</evidence>
<dbReference type="InterPro" id="IPR050810">
    <property type="entry name" value="Bact_Secretion_Sys_Channel"/>
</dbReference>
<evidence type="ECO:0000259" key="14">
    <source>
        <dbReference type="Pfam" id="PF21305"/>
    </source>
</evidence>
<gene>
    <name evidence="15" type="primary">gspD</name>
    <name evidence="15" type="ORF">V3330_15445</name>
</gene>
<feature type="domain" description="Type II/III secretion system secretin-like" evidence="12">
    <location>
        <begin position="551"/>
        <end position="716"/>
    </location>
</feature>
<dbReference type="InterPro" id="IPR049371">
    <property type="entry name" value="GspD-like_N0"/>
</dbReference>
<feature type="compositionally biased region" description="Polar residues" evidence="11">
    <location>
        <begin position="1"/>
        <end position="11"/>
    </location>
</feature>
<reference evidence="15 16" key="1">
    <citation type="submission" date="2024-02" db="EMBL/GenBank/DDBJ databases">
        <title>A novel Wenzhouxiangellaceae bacterium, isolated from coastal sediments.</title>
        <authorList>
            <person name="Du Z.-J."/>
            <person name="Ye Y.-Q."/>
            <person name="Zhang X.-Y."/>
        </authorList>
    </citation>
    <scope>NUCLEOTIDE SEQUENCE [LARGE SCALE GENOMIC DNA]</scope>
    <source>
        <strain evidence="15 16">CH-27</strain>
    </source>
</reference>
<dbReference type="InterPro" id="IPR004846">
    <property type="entry name" value="T2SS/T3SS_dom"/>
</dbReference>
<keyword evidence="8" id="KW-0472">Membrane</keyword>
<evidence type="ECO:0000259" key="12">
    <source>
        <dbReference type="Pfam" id="PF00263"/>
    </source>
</evidence>
<dbReference type="InterPro" id="IPR038591">
    <property type="entry name" value="NolW-like_sf"/>
</dbReference>
<dbReference type="Pfam" id="PF00263">
    <property type="entry name" value="Secretin"/>
    <property type="match status" value="1"/>
</dbReference>
<comment type="caution">
    <text evidence="15">The sequence shown here is derived from an EMBL/GenBank/DDBJ whole genome shotgun (WGS) entry which is preliminary data.</text>
</comment>
<dbReference type="InterPro" id="IPR013356">
    <property type="entry name" value="T2SS_GspD"/>
</dbReference>
<evidence type="ECO:0000256" key="6">
    <source>
        <dbReference type="ARBA" id="ARBA00022729"/>
    </source>
</evidence>
<feature type="region of interest" description="Disordered" evidence="11">
    <location>
        <begin position="51"/>
        <end position="73"/>
    </location>
</feature>
<evidence type="ECO:0000256" key="4">
    <source>
        <dbReference type="ARBA" id="ARBA00022452"/>
    </source>
</evidence>
<dbReference type="PRINTS" id="PR01032">
    <property type="entry name" value="PHAGEIV"/>
</dbReference>
<dbReference type="PANTHER" id="PTHR30332">
    <property type="entry name" value="PROBABLE GENERAL SECRETION PATHWAY PROTEIN D"/>
    <property type="match status" value="1"/>
</dbReference>
<dbReference type="InterPro" id="IPR005644">
    <property type="entry name" value="NolW-like"/>
</dbReference>
<comment type="similarity">
    <text evidence="2">Belongs to the bacterial secretin family. GSP D subfamily.</text>
</comment>
<evidence type="ECO:0000256" key="3">
    <source>
        <dbReference type="ARBA" id="ARBA00022448"/>
    </source>
</evidence>
<evidence type="ECO:0000256" key="9">
    <source>
        <dbReference type="ARBA" id="ARBA00023237"/>
    </source>
</evidence>
<dbReference type="Proteomes" id="UP001359886">
    <property type="component" value="Unassembled WGS sequence"/>
</dbReference>
<dbReference type="GO" id="GO:0015628">
    <property type="term" value="P:protein secretion by the type II secretion system"/>
    <property type="evidence" value="ECO:0007669"/>
    <property type="project" value="InterPro"/>
</dbReference>
<evidence type="ECO:0000256" key="5">
    <source>
        <dbReference type="ARBA" id="ARBA00022692"/>
    </source>
</evidence>
<feature type="domain" description="NolW-like" evidence="13">
    <location>
        <begin position="282"/>
        <end position="349"/>
    </location>
</feature>
<keyword evidence="3 10" id="KW-0813">Transport</keyword>
<accession>A0AAW9RJI9</accession>
<dbReference type="Pfam" id="PF21305">
    <property type="entry name" value="type_II_gspD_N0"/>
    <property type="match status" value="1"/>
</dbReference>
<keyword evidence="7" id="KW-0653">Protein transport</keyword>
<dbReference type="NCBIfam" id="TIGR02517">
    <property type="entry name" value="type_II_gspD"/>
    <property type="match status" value="1"/>
</dbReference>
<dbReference type="RefSeq" id="WP_354696350.1">
    <property type="nucleotide sequence ID" value="NZ_JAZHOG010000011.1"/>
</dbReference>
<evidence type="ECO:0000313" key="15">
    <source>
        <dbReference type="EMBL" id="MEJ8569025.1"/>
    </source>
</evidence>
<evidence type="ECO:0000256" key="2">
    <source>
        <dbReference type="ARBA" id="ARBA00006980"/>
    </source>
</evidence>
<dbReference type="GO" id="GO:0015627">
    <property type="term" value="C:type II protein secretion system complex"/>
    <property type="evidence" value="ECO:0007669"/>
    <property type="project" value="InterPro"/>
</dbReference>
<keyword evidence="5" id="KW-0812">Transmembrane</keyword>
<dbReference type="PANTHER" id="PTHR30332:SF25">
    <property type="entry name" value="SECRETIN XPSD"/>
    <property type="match status" value="1"/>
</dbReference>
<dbReference type="AlphaFoldDB" id="A0AAW9RJI9"/>
<dbReference type="Gene3D" id="3.30.1370.120">
    <property type="match status" value="2"/>
</dbReference>
<keyword evidence="16" id="KW-1185">Reference proteome</keyword>
<protein>
    <submittedName>
        <fullName evidence="15">Type II secretion system secretin GspD</fullName>
    </submittedName>
</protein>
<evidence type="ECO:0000256" key="7">
    <source>
        <dbReference type="ARBA" id="ARBA00022927"/>
    </source>
</evidence>
<dbReference type="PRINTS" id="PR00811">
    <property type="entry name" value="BCTERIALGSPD"/>
</dbReference>
<dbReference type="GO" id="GO:0009279">
    <property type="term" value="C:cell outer membrane"/>
    <property type="evidence" value="ECO:0007669"/>
    <property type="project" value="UniProtKB-SubCell"/>
</dbReference>
<feature type="region of interest" description="Disordered" evidence="11">
    <location>
        <begin position="409"/>
        <end position="429"/>
    </location>
</feature>
<keyword evidence="4" id="KW-1134">Transmembrane beta strand</keyword>
<keyword evidence="6" id="KW-0732">Signal</keyword>
<evidence type="ECO:0000313" key="16">
    <source>
        <dbReference type="Proteomes" id="UP001359886"/>
    </source>
</evidence>
<dbReference type="EMBL" id="JAZHOG010000011">
    <property type="protein sequence ID" value="MEJ8569025.1"/>
    <property type="molecule type" value="Genomic_DNA"/>
</dbReference>
<dbReference type="InterPro" id="IPR001775">
    <property type="entry name" value="GspD/PilQ"/>
</dbReference>
<comment type="subcellular location">
    <subcellularLocation>
        <location evidence="1 10">Cell outer membrane</location>
    </subcellularLocation>
</comment>
<proteinExistence type="inferred from homology"/>
<evidence type="ECO:0000256" key="8">
    <source>
        <dbReference type="ARBA" id="ARBA00023136"/>
    </source>
</evidence>
<evidence type="ECO:0000256" key="11">
    <source>
        <dbReference type="SAM" id="MobiDB-lite"/>
    </source>
</evidence>
<feature type="domain" description="GspD-like N0" evidence="14">
    <location>
        <begin position="120"/>
        <end position="187"/>
    </location>
</feature>
<name>A0AAW9RJI9_9GAMM</name>
<feature type="region of interest" description="Disordered" evidence="11">
    <location>
        <begin position="1"/>
        <end position="22"/>
    </location>
</feature>
<evidence type="ECO:0000256" key="10">
    <source>
        <dbReference type="RuleBase" id="RU004004"/>
    </source>
</evidence>
<organism evidence="15 16">
    <name type="scientific">Elongatibacter sediminis</name>
    <dbReference type="NCBI Taxonomy" id="3119006"/>
    <lineage>
        <taxon>Bacteria</taxon>
        <taxon>Pseudomonadati</taxon>
        <taxon>Pseudomonadota</taxon>
        <taxon>Gammaproteobacteria</taxon>
        <taxon>Chromatiales</taxon>
        <taxon>Wenzhouxiangellaceae</taxon>
        <taxon>Elongatibacter</taxon>
    </lineage>
</organism>